<keyword evidence="2" id="KW-1185">Reference proteome</keyword>
<dbReference type="Proteomes" id="UP001549749">
    <property type="component" value="Unassembled WGS sequence"/>
</dbReference>
<reference evidence="1 2" key="1">
    <citation type="submission" date="2024-06" db="EMBL/GenBank/DDBJ databases">
        <title>Chitinophaga defluvii sp. nov., isolated from municipal sewage.</title>
        <authorList>
            <person name="Zhang L."/>
        </authorList>
    </citation>
    <scope>NUCLEOTIDE SEQUENCE [LARGE SCALE GENOMIC DNA]</scope>
    <source>
        <strain evidence="1 2">H8</strain>
    </source>
</reference>
<proteinExistence type="predicted"/>
<dbReference type="EMBL" id="JBEXAC010000001">
    <property type="protein sequence ID" value="MET6996759.1"/>
    <property type="molecule type" value="Genomic_DNA"/>
</dbReference>
<dbReference type="RefSeq" id="WP_354659400.1">
    <property type="nucleotide sequence ID" value="NZ_JBEXAC010000001.1"/>
</dbReference>
<accession>A0ABV2T165</accession>
<gene>
    <name evidence="1" type="ORF">ABR189_05250</name>
</gene>
<evidence type="ECO:0000313" key="1">
    <source>
        <dbReference type="EMBL" id="MET6996759.1"/>
    </source>
</evidence>
<name>A0ABV2T165_9BACT</name>
<sequence length="235" mass="27827">MYPSFSYTELQKRFCEGFAFFPFNALEQYDDFIFKCYTCSDNAHRILEVQREEYNFGRQYAKFLLQKLQQQDIPIAAQLLLQLEEVCLKLMESSEGNSKRPAIYHELADTISTYQRILSVYQHNVQEHIATQLSSMPDFPDAGTYVEIGADNIRQIEIVIMEFMQSTDIICTFLSSCINRRCGFDKLLFRKETWEQLKMLVSSTYELKEQQQETIVLLELWEKRIIRLNKLQIMN</sequence>
<protein>
    <submittedName>
        <fullName evidence="1">Uncharacterized protein</fullName>
    </submittedName>
</protein>
<organism evidence="1 2">
    <name type="scientific">Chitinophaga defluvii</name>
    <dbReference type="NCBI Taxonomy" id="3163343"/>
    <lineage>
        <taxon>Bacteria</taxon>
        <taxon>Pseudomonadati</taxon>
        <taxon>Bacteroidota</taxon>
        <taxon>Chitinophagia</taxon>
        <taxon>Chitinophagales</taxon>
        <taxon>Chitinophagaceae</taxon>
        <taxon>Chitinophaga</taxon>
    </lineage>
</organism>
<evidence type="ECO:0000313" key="2">
    <source>
        <dbReference type="Proteomes" id="UP001549749"/>
    </source>
</evidence>
<comment type="caution">
    <text evidence="1">The sequence shown here is derived from an EMBL/GenBank/DDBJ whole genome shotgun (WGS) entry which is preliminary data.</text>
</comment>